<dbReference type="EMBL" id="MNLH01000001">
    <property type="protein sequence ID" value="PNS43961.1"/>
    <property type="molecule type" value="Genomic_DNA"/>
</dbReference>
<keyword evidence="1" id="KW-0472">Membrane</keyword>
<protein>
    <submittedName>
        <fullName evidence="2">Uncharacterized protein</fullName>
    </submittedName>
</protein>
<evidence type="ECO:0000313" key="2">
    <source>
        <dbReference type="EMBL" id="PNS43961.1"/>
    </source>
</evidence>
<gene>
    <name evidence="2" type="ORF">BFS05_01795</name>
</gene>
<keyword evidence="1" id="KW-1133">Transmembrane helix</keyword>
<dbReference type="AlphaFoldDB" id="A0A2K1SWR2"/>
<reference evidence="2 3" key="1">
    <citation type="submission" date="2016-10" db="EMBL/GenBank/DDBJ databases">
        <authorList>
            <person name="Varghese N."/>
        </authorList>
    </citation>
    <scope>NUCLEOTIDE SEQUENCE [LARGE SCALE GENOMIC DNA]</scope>
    <source>
        <strain evidence="2 3">KA00225</strain>
    </source>
</reference>
<name>A0A2K1SWR2_GARVA</name>
<evidence type="ECO:0000256" key="1">
    <source>
        <dbReference type="SAM" id="Phobius"/>
    </source>
</evidence>
<dbReference type="Proteomes" id="UP000236146">
    <property type="component" value="Unassembled WGS sequence"/>
</dbReference>
<feature type="transmembrane region" description="Helical" evidence="1">
    <location>
        <begin position="6"/>
        <end position="27"/>
    </location>
</feature>
<sequence>MNNDYLGIIAVIIIVVMFILAGLYRAYKFNELKSEGKIIKRKNNFMKYTEVFILKAMPFEDICDAIVNAEYYGTAKVYGSTLLGSITVEGNNWLGAFSPVDLDEPIYNDGKLMQAYQFAFLQWNPRGSNSFDMNIALTALEKTLLHLDPMTQVAIKRNSVNTKTEF</sequence>
<organism evidence="2 3">
    <name type="scientific">Gardnerella vaginalis</name>
    <dbReference type="NCBI Taxonomy" id="2702"/>
    <lineage>
        <taxon>Bacteria</taxon>
        <taxon>Bacillati</taxon>
        <taxon>Actinomycetota</taxon>
        <taxon>Actinomycetes</taxon>
        <taxon>Bifidobacteriales</taxon>
        <taxon>Bifidobacteriaceae</taxon>
        <taxon>Gardnerella</taxon>
    </lineage>
</organism>
<evidence type="ECO:0000313" key="3">
    <source>
        <dbReference type="Proteomes" id="UP000236146"/>
    </source>
</evidence>
<keyword evidence="1" id="KW-0812">Transmembrane</keyword>
<comment type="caution">
    <text evidence="2">The sequence shown here is derived from an EMBL/GenBank/DDBJ whole genome shotgun (WGS) entry which is preliminary data.</text>
</comment>
<accession>A0A2K1SWR2</accession>
<proteinExistence type="predicted"/>